<dbReference type="AlphaFoldDB" id="A0A4W3IGJ5"/>
<keyword evidence="7" id="KW-0679">Respiratory chain</keyword>
<keyword evidence="10" id="KW-0249">Electron transport</keyword>
<keyword evidence="13" id="KW-0496">Mitochondrion</keyword>
<keyword evidence="14" id="KW-0472">Membrane</keyword>
<evidence type="ECO:0000256" key="4">
    <source>
        <dbReference type="ARBA" id="ARBA00011533"/>
    </source>
</evidence>
<evidence type="ECO:0000256" key="8">
    <source>
        <dbReference type="ARBA" id="ARBA00022692"/>
    </source>
</evidence>
<keyword evidence="12" id="KW-0007">Acetylation</keyword>
<evidence type="ECO:0000256" key="7">
    <source>
        <dbReference type="ARBA" id="ARBA00022660"/>
    </source>
</evidence>
<dbReference type="GeneTree" id="ENSGT00390000007535"/>
<evidence type="ECO:0000256" key="15">
    <source>
        <dbReference type="ARBA" id="ARBA00029949"/>
    </source>
</evidence>
<dbReference type="PANTHER" id="PTHR15083">
    <property type="entry name" value="NADH DEHYDROGENASE [UBIQUINONE] 1 BETA SUBCOMPLEX SUBUNIT 6"/>
    <property type="match status" value="1"/>
</dbReference>
<evidence type="ECO:0000256" key="6">
    <source>
        <dbReference type="ARBA" id="ARBA00022448"/>
    </source>
</evidence>
<dbReference type="Ensembl" id="ENSCMIT00000028449.1">
    <property type="protein sequence ID" value="ENSCMIP00000028007.1"/>
    <property type="gene ID" value="ENSCMIG00000012179.1"/>
</dbReference>
<evidence type="ECO:0000256" key="2">
    <source>
        <dbReference type="ARBA" id="ARBA00004298"/>
    </source>
</evidence>
<evidence type="ECO:0000256" key="12">
    <source>
        <dbReference type="ARBA" id="ARBA00022990"/>
    </source>
</evidence>
<comment type="function">
    <text evidence="1">Accessory subunit of the mitochondrial membrane respiratory chain NADH dehydrogenase (Complex I), that is believed not to be involved in catalysis. Complex I functions in the transfer of electrons from NADH to the respiratory chain. The immediate electron acceptor for the enzyme is believed to be ubiquinone.</text>
</comment>
<evidence type="ECO:0000256" key="5">
    <source>
        <dbReference type="ARBA" id="ARBA00018675"/>
    </source>
</evidence>
<evidence type="ECO:0000256" key="14">
    <source>
        <dbReference type="ARBA" id="ARBA00023136"/>
    </source>
</evidence>
<protein>
    <recommendedName>
        <fullName evidence="5">NADH dehydrogenase [ubiquinone] 1 beta subcomplex subunit 6</fullName>
    </recommendedName>
    <alternativeName>
        <fullName evidence="16">Complex I-B17</fullName>
    </alternativeName>
    <alternativeName>
        <fullName evidence="15">NADH-ubiquinone oxidoreductase B17 subunit</fullName>
    </alternativeName>
</protein>
<comment type="subcellular location">
    <subcellularLocation>
        <location evidence="2">Mitochondrion inner membrane</location>
        <topology evidence="2">Single-pass membrane protein</topology>
        <orientation evidence="2">Matrix side</orientation>
    </subcellularLocation>
</comment>
<keyword evidence="18" id="KW-1185">Reference proteome</keyword>
<comment type="subunit">
    <text evidence="4">Complex I is composed of 45 different subunits.</text>
</comment>
<dbReference type="PANTHER" id="PTHR15083:SF0">
    <property type="entry name" value="NADH DEHYDROGENASE [UBIQUINONE] 1 BETA SUBCOMPLEX SUBUNIT 6"/>
    <property type="match status" value="1"/>
</dbReference>
<evidence type="ECO:0000256" key="9">
    <source>
        <dbReference type="ARBA" id="ARBA00022792"/>
    </source>
</evidence>
<keyword evidence="6" id="KW-0813">Transport</keyword>
<name>A0A4W3IGJ5_CALMI</name>
<evidence type="ECO:0000256" key="1">
    <source>
        <dbReference type="ARBA" id="ARBA00003195"/>
    </source>
</evidence>
<evidence type="ECO:0000256" key="16">
    <source>
        <dbReference type="ARBA" id="ARBA00030214"/>
    </source>
</evidence>
<dbReference type="GO" id="GO:0005743">
    <property type="term" value="C:mitochondrial inner membrane"/>
    <property type="evidence" value="ECO:0007669"/>
    <property type="project" value="UniProtKB-SubCell"/>
</dbReference>
<reference evidence="17" key="4">
    <citation type="submission" date="2025-08" db="UniProtKB">
        <authorList>
            <consortium name="Ensembl"/>
        </authorList>
    </citation>
    <scope>IDENTIFICATION</scope>
</reference>
<dbReference type="Proteomes" id="UP000314986">
    <property type="component" value="Unassembled WGS sequence"/>
</dbReference>
<dbReference type="InterPro" id="IPR019174">
    <property type="entry name" value="NADH_DH_b-subcmplx_su6"/>
</dbReference>
<dbReference type="GO" id="GO:0006120">
    <property type="term" value="P:mitochondrial electron transport, NADH to ubiquinone"/>
    <property type="evidence" value="ECO:0007669"/>
    <property type="project" value="InterPro"/>
</dbReference>
<dbReference type="Pfam" id="PF09782">
    <property type="entry name" value="NDUF_B6"/>
    <property type="match status" value="1"/>
</dbReference>
<reference evidence="17" key="5">
    <citation type="submission" date="2025-09" db="UniProtKB">
        <authorList>
            <consortium name="Ensembl"/>
        </authorList>
    </citation>
    <scope>IDENTIFICATION</scope>
</reference>
<reference evidence="18" key="1">
    <citation type="journal article" date="2006" name="Science">
        <title>Ancient noncoding elements conserved in the human genome.</title>
        <authorList>
            <person name="Venkatesh B."/>
            <person name="Kirkness E.F."/>
            <person name="Loh Y.H."/>
            <person name="Halpern A.L."/>
            <person name="Lee A.P."/>
            <person name="Johnson J."/>
            <person name="Dandona N."/>
            <person name="Viswanathan L.D."/>
            <person name="Tay A."/>
            <person name="Venter J.C."/>
            <person name="Strausberg R.L."/>
            <person name="Brenner S."/>
        </authorList>
    </citation>
    <scope>NUCLEOTIDE SEQUENCE [LARGE SCALE GENOMIC DNA]</scope>
</reference>
<keyword evidence="9" id="KW-0999">Mitochondrion inner membrane</keyword>
<keyword evidence="11" id="KW-1133">Transmembrane helix</keyword>
<evidence type="ECO:0000256" key="10">
    <source>
        <dbReference type="ARBA" id="ARBA00022982"/>
    </source>
</evidence>
<proteinExistence type="inferred from homology"/>
<reference evidence="18" key="3">
    <citation type="journal article" date="2014" name="Nature">
        <title>Elephant shark genome provides unique insights into gnathostome evolution.</title>
        <authorList>
            <consortium name="International Elephant Shark Genome Sequencing Consortium"/>
            <person name="Venkatesh B."/>
            <person name="Lee A.P."/>
            <person name="Ravi V."/>
            <person name="Maurya A.K."/>
            <person name="Lian M.M."/>
            <person name="Swann J.B."/>
            <person name="Ohta Y."/>
            <person name="Flajnik M.F."/>
            <person name="Sutoh Y."/>
            <person name="Kasahara M."/>
            <person name="Hoon S."/>
            <person name="Gangu V."/>
            <person name="Roy S.W."/>
            <person name="Irimia M."/>
            <person name="Korzh V."/>
            <person name="Kondrychyn I."/>
            <person name="Lim Z.W."/>
            <person name="Tay B.H."/>
            <person name="Tohari S."/>
            <person name="Kong K.W."/>
            <person name="Ho S."/>
            <person name="Lorente-Galdos B."/>
            <person name="Quilez J."/>
            <person name="Marques-Bonet T."/>
            <person name="Raney B.J."/>
            <person name="Ingham P.W."/>
            <person name="Tay A."/>
            <person name="Hillier L.W."/>
            <person name="Minx P."/>
            <person name="Boehm T."/>
            <person name="Wilson R.K."/>
            <person name="Brenner S."/>
            <person name="Warren W.C."/>
        </authorList>
    </citation>
    <scope>NUCLEOTIDE SEQUENCE [LARGE SCALE GENOMIC DNA]</scope>
</reference>
<evidence type="ECO:0000256" key="3">
    <source>
        <dbReference type="ARBA" id="ARBA00007771"/>
    </source>
</evidence>
<keyword evidence="8" id="KW-0812">Transmembrane</keyword>
<sequence length="131" mass="14419">DSAGGGGEAIRRDKVKTVRKVQPKPFKDSALKVEVGGQAVEEDSVVDRIECGPSRGVTAHQKTYKACQAAGKTITWLLIPAWLAHYYLKYHIEAKPFGTVAVKPRIFPGDTIMETGEVVPAMRKEAHQEHH</sequence>
<organism evidence="17 18">
    <name type="scientific">Callorhinchus milii</name>
    <name type="common">Ghost shark</name>
    <dbReference type="NCBI Taxonomy" id="7868"/>
    <lineage>
        <taxon>Eukaryota</taxon>
        <taxon>Metazoa</taxon>
        <taxon>Chordata</taxon>
        <taxon>Craniata</taxon>
        <taxon>Vertebrata</taxon>
        <taxon>Chondrichthyes</taxon>
        <taxon>Holocephali</taxon>
        <taxon>Chimaeriformes</taxon>
        <taxon>Callorhinchidae</taxon>
        <taxon>Callorhinchus</taxon>
    </lineage>
</organism>
<dbReference type="InParanoid" id="A0A4W3IGJ5"/>
<comment type="similarity">
    <text evidence="3">Belongs to the complex I NDUFB6 subunit family.</text>
</comment>
<dbReference type="STRING" id="7868.ENSCMIP00000028007"/>
<accession>A0A4W3IGJ5</accession>
<reference evidence="18" key="2">
    <citation type="journal article" date="2007" name="PLoS Biol.">
        <title>Survey sequencing and comparative analysis of the elephant shark (Callorhinchus milii) genome.</title>
        <authorList>
            <person name="Venkatesh B."/>
            <person name="Kirkness E.F."/>
            <person name="Loh Y.H."/>
            <person name="Halpern A.L."/>
            <person name="Lee A.P."/>
            <person name="Johnson J."/>
            <person name="Dandona N."/>
            <person name="Viswanathan L.D."/>
            <person name="Tay A."/>
            <person name="Venter J.C."/>
            <person name="Strausberg R.L."/>
            <person name="Brenner S."/>
        </authorList>
    </citation>
    <scope>NUCLEOTIDE SEQUENCE [LARGE SCALE GENOMIC DNA]</scope>
</reference>
<evidence type="ECO:0000313" key="18">
    <source>
        <dbReference type="Proteomes" id="UP000314986"/>
    </source>
</evidence>
<evidence type="ECO:0000256" key="13">
    <source>
        <dbReference type="ARBA" id="ARBA00023128"/>
    </source>
</evidence>
<dbReference type="FunCoup" id="A0A4W3IGJ5">
    <property type="interactions" value="550"/>
</dbReference>
<evidence type="ECO:0000313" key="17">
    <source>
        <dbReference type="Ensembl" id="ENSCMIP00000028007.1"/>
    </source>
</evidence>
<evidence type="ECO:0000256" key="11">
    <source>
        <dbReference type="ARBA" id="ARBA00022989"/>
    </source>
</evidence>